<dbReference type="Proteomes" id="UP000822142">
    <property type="component" value="Unassembled WGS sequence"/>
</dbReference>
<comment type="caution">
    <text evidence="1">The sequence shown here is derived from an EMBL/GenBank/DDBJ whole genome shotgun (WGS) entry which is preliminary data.</text>
</comment>
<evidence type="ECO:0000313" key="1">
    <source>
        <dbReference type="EMBL" id="NSJ86011.1"/>
    </source>
</evidence>
<keyword evidence="2" id="KW-1185">Reference proteome</keyword>
<evidence type="ECO:0008006" key="3">
    <source>
        <dbReference type="Google" id="ProtNLM"/>
    </source>
</evidence>
<gene>
    <name evidence="1" type="ORF">G5A70_07460</name>
</gene>
<sequence length="164" mass="18895">MNKSKLCFLASFCLTSSVLFGCSKEKEELSTKHLTAVIENTFKNIDDSQYEQTEIPSTVPDWVYERFETHMTSEELENFLSTGTYQVAVLAYMNDKTIQIKDLSIDHKNDYYELCWTTQVKDIHANVEILQVEASAQLDTNGLVTYLNINDMFELQKILENQSP</sequence>
<protein>
    <recommendedName>
        <fullName evidence="3">DUF4367 domain-containing protein</fullName>
    </recommendedName>
</protein>
<organism evidence="1 2">
    <name type="scientific">Blautia hansenii</name>
    <name type="common">Ruminococcus hansenii</name>
    <dbReference type="NCBI Taxonomy" id="1322"/>
    <lineage>
        <taxon>Bacteria</taxon>
        <taxon>Bacillati</taxon>
        <taxon>Bacillota</taxon>
        <taxon>Clostridia</taxon>
        <taxon>Lachnospirales</taxon>
        <taxon>Lachnospiraceae</taxon>
        <taxon>Blautia</taxon>
    </lineage>
</organism>
<dbReference type="EMBL" id="JAAITA010000007">
    <property type="protein sequence ID" value="NSJ86011.1"/>
    <property type="molecule type" value="Genomic_DNA"/>
</dbReference>
<accession>A0ABX2I6E0</accession>
<proteinExistence type="predicted"/>
<dbReference type="PROSITE" id="PS51257">
    <property type="entry name" value="PROKAR_LIPOPROTEIN"/>
    <property type="match status" value="1"/>
</dbReference>
<evidence type="ECO:0000313" key="2">
    <source>
        <dbReference type="Proteomes" id="UP000822142"/>
    </source>
</evidence>
<dbReference type="RefSeq" id="WP_173749035.1">
    <property type="nucleotide sequence ID" value="NZ_JAAITA010000007.1"/>
</dbReference>
<reference evidence="1 2" key="1">
    <citation type="journal article" date="2020" name="Cell Host Microbe">
        <title>Functional and Genomic Variation between Human-Derived Isolates of Lachnospiraceae Reveals Inter- and Intra-Species Diversity.</title>
        <authorList>
            <person name="Sorbara M.T."/>
            <person name="Littmann E.R."/>
            <person name="Fontana E."/>
            <person name="Moody T.U."/>
            <person name="Kohout C.E."/>
            <person name="Gjonbalaj M."/>
            <person name="Eaton V."/>
            <person name="Seok R."/>
            <person name="Leiner I.M."/>
            <person name="Pamer E.G."/>
        </authorList>
    </citation>
    <scope>NUCLEOTIDE SEQUENCE [LARGE SCALE GENOMIC DNA]</scope>
    <source>
        <strain evidence="1 2">MSK.15.26</strain>
    </source>
</reference>
<name>A0ABX2I6E0_BLAHA</name>